<comment type="catalytic activity">
    <reaction evidence="9">
        <text>ATP + H2O = ADP + phosphate + H(+)</text>
        <dbReference type="Rhea" id="RHEA:13065"/>
        <dbReference type="ChEBI" id="CHEBI:15377"/>
        <dbReference type="ChEBI" id="CHEBI:15378"/>
        <dbReference type="ChEBI" id="CHEBI:30616"/>
        <dbReference type="ChEBI" id="CHEBI:43474"/>
        <dbReference type="ChEBI" id="CHEBI:456216"/>
        <dbReference type="EC" id="3.6.4.13"/>
    </reaction>
</comment>
<feature type="region of interest" description="Disordered" evidence="10">
    <location>
        <begin position="985"/>
        <end position="1010"/>
    </location>
</feature>
<feature type="region of interest" description="Disordered" evidence="10">
    <location>
        <begin position="1049"/>
        <end position="1083"/>
    </location>
</feature>
<gene>
    <name evidence="11" type="ORF">A4X13_0g343</name>
</gene>
<evidence type="ECO:0000256" key="8">
    <source>
        <dbReference type="ARBA" id="ARBA00023128"/>
    </source>
</evidence>
<sequence>MLRVTSHAVASSSRCTLNHFLRSRLAAESARIQCPTCARTTSPLSSQPARALHSSPPQARTANTPSPPRSKASARPWQQKSNPRARLAAPTELLKIARPPNATETRDALLKEISTFTTSIRVAGRLVTLGVKGDAVRALLLTAADRKKLSEDTLQRFKGKGREEGPSSIKFHQLISSELDRRVGADDIKVIQALLPIWKQSAIASLAATSTAGSTSKNRGRSLSTGGTPEFAVAALRQASEVEGPMALQRACMHHFLDWLSDNLSKLSQESASPRRKAGQAAESSSPGDSTFSALSPIGHSASILLAHLSHLLRLTDYLLPAAKYPTARALNRQIHLHIGPTNSGKTYGALLALTKAETGMYAGPLRLLAHEVFERINEGSIGNVPPRPCNLLTGEEKRIVDPKAGLVACTVEMADFETEIDVAVIDEIQMIGDPARGSSWTAAVLGLPAKELHLCGEASALPLIRRLTALCNDELHIHTYQRLTPLRVADQSLGGDLSKIEKGDCIVTFARSNIFFLKRMIEQKTGLKCAVAYGALPPETRSEQARLFNDTSEKGFDVMVASDAIGMGLNLKIKRVIFEACTKWDGGSVVPLSTSQIKQIAGRAGRYGTQEDAGESEAKGGIVTTLNEDDLPYVHAALASGIVPIRRAGMHVMTPDISELAMLLSSIEKMDRQLGIDIWSNDELPSKNEDKDGKEDKEDEDEMDEDEDWDEELDEGRGKSRRRGGRKDRKSKKESREEEEVKPLSVEDQKINAILKAFQQGDLSDPKARPDWYDSARSISTLYSVVTQAIRFDPTLFFLPQYERTRGISNVLEACGQGQLTFEEKDSIGKSPASLRDERVIVLLSGMVRGYARGELVRFDECAKGLEMLETLAEVEKAAKEKVAAANGHATEARKAGPREEDEGEMDTKPARAINVGGGEANHPVLNLNSLVMLESLHRSLTLYLWLSYRFPLAFAFRNEARQTKLRTERAIEATLAATRFSHRKTAGTKGGLETSGTQGEKGDGGVKDSPLDAMQWTRGGGLELANGGSKAEEVVEEDLIERWKSAMGTRDGDNDSSGHQPSQGSDDGKHAETAHEGEVKVILGEGAGGVIKDF</sequence>
<evidence type="ECO:0000256" key="5">
    <source>
        <dbReference type="ARBA" id="ARBA00022806"/>
    </source>
</evidence>
<keyword evidence="6" id="KW-0067">ATP-binding</keyword>
<dbReference type="GO" id="GO:0045025">
    <property type="term" value="C:mitochondrial degradosome"/>
    <property type="evidence" value="ECO:0007669"/>
    <property type="project" value="TreeGrafter"/>
</dbReference>
<dbReference type="EMBL" id="LWDF02000011">
    <property type="protein sequence ID" value="KAE8260398.1"/>
    <property type="molecule type" value="Genomic_DNA"/>
</dbReference>
<dbReference type="FunFam" id="3.40.50.300:FF:000957">
    <property type="entry name" value="ATP-dependent RNA helicase SUV3L, mitochondrial"/>
    <property type="match status" value="1"/>
</dbReference>
<feature type="region of interest" description="Disordered" evidence="10">
    <location>
        <begin position="885"/>
        <end position="909"/>
    </location>
</feature>
<evidence type="ECO:0000256" key="9">
    <source>
        <dbReference type="ARBA" id="ARBA00047984"/>
    </source>
</evidence>
<evidence type="ECO:0000256" key="3">
    <source>
        <dbReference type="ARBA" id="ARBA00022741"/>
    </source>
</evidence>
<dbReference type="InterPro" id="IPR001650">
    <property type="entry name" value="Helicase_C-like"/>
</dbReference>
<dbReference type="GO" id="GO:0003724">
    <property type="term" value="F:RNA helicase activity"/>
    <property type="evidence" value="ECO:0007669"/>
    <property type="project" value="UniProtKB-EC"/>
</dbReference>
<dbReference type="Proteomes" id="UP000077521">
    <property type="component" value="Unassembled WGS sequence"/>
</dbReference>
<dbReference type="EC" id="3.6.4.13" evidence="2"/>
<keyword evidence="5" id="KW-0347">Helicase</keyword>
<reference evidence="11" key="2">
    <citation type="journal article" date="2019" name="IMA Fungus">
        <title>Genome sequencing and comparison of five Tilletia species to identify candidate genes for the detection of regulated species infecting wheat.</title>
        <authorList>
            <person name="Nguyen H.D.T."/>
            <person name="Sultana T."/>
            <person name="Kesanakurti P."/>
            <person name="Hambleton S."/>
        </authorList>
    </citation>
    <scope>NUCLEOTIDE SEQUENCE</scope>
    <source>
        <strain evidence="11">DAOMC 236416</strain>
    </source>
</reference>
<feature type="region of interest" description="Disordered" evidence="10">
    <location>
        <begin position="270"/>
        <end position="292"/>
    </location>
</feature>
<keyword evidence="3" id="KW-0547">Nucleotide-binding</keyword>
<evidence type="ECO:0000256" key="4">
    <source>
        <dbReference type="ARBA" id="ARBA00022801"/>
    </source>
</evidence>
<dbReference type="Pfam" id="PF12513">
    <property type="entry name" value="SUV3_C"/>
    <property type="match status" value="1"/>
</dbReference>
<dbReference type="Gene3D" id="3.40.50.300">
    <property type="entry name" value="P-loop containing nucleotide triphosphate hydrolases"/>
    <property type="match status" value="2"/>
</dbReference>
<evidence type="ECO:0000256" key="2">
    <source>
        <dbReference type="ARBA" id="ARBA00012552"/>
    </source>
</evidence>
<dbReference type="SMART" id="SM00490">
    <property type="entry name" value="HELICc"/>
    <property type="match status" value="1"/>
</dbReference>
<feature type="compositionally biased region" description="Basic and acidic residues" evidence="10">
    <location>
        <begin position="1068"/>
        <end position="1081"/>
    </location>
</feature>
<dbReference type="AlphaFoldDB" id="A0A177TKU8"/>
<reference evidence="11" key="1">
    <citation type="submission" date="2016-04" db="EMBL/GenBank/DDBJ databases">
        <authorList>
            <person name="Nguyen H.D."/>
            <person name="Samba Siva P."/>
            <person name="Cullis J."/>
            <person name="Levesque C.A."/>
            <person name="Hambleton S."/>
        </authorList>
    </citation>
    <scope>NUCLEOTIDE SEQUENCE</scope>
    <source>
        <strain evidence="11">DAOMC 236416</strain>
    </source>
</reference>
<dbReference type="SUPFAM" id="SSF52540">
    <property type="entry name" value="P-loop containing nucleoside triphosphate hydrolases"/>
    <property type="match status" value="1"/>
</dbReference>
<dbReference type="CDD" id="cd18805">
    <property type="entry name" value="SF2_C_suv3"/>
    <property type="match status" value="1"/>
</dbReference>
<keyword evidence="12" id="KW-1185">Reference proteome</keyword>
<feature type="compositionally biased region" description="Polar residues" evidence="10">
    <location>
        <begin position="282"/>
        <end position="292"/>
    </location>
</feature>
<evidence type="ECO:0000313" key="12">
    <source>
        <dbReference type="Proteomes" id="UP000077521"/>
    </source>
</evidence>
<dbReference type="FunFam" id="3.40.50.300:FF:000269">
    <property type="entry name" value="ATP-dependent RNA helicase SUPV3L1, mitochondrial"/>
    <property type="match status" value="1"/>
</dbReference>
<comment type="caution">
    <text evidence="11">The sequence shown here is derived from an EMBL/GenBank/DDBJ whole genome shotgun (WGS) entry which is preliminary data.</text>
</comment>
<dbReference type="CDD" id="cd17913">
    <property type="entry name" value="DEXQc_Suv3"/>
    <property type="match status" value="1"/>
</dbReference>
<feature type="compositionally biased region" description="Polar residues" evidence="10">
    <location>
        <begin position="38"/>
        <end position="48"/>
    </location>
</feature>
<dbReference type="InterPro" id="IPR044774">
    <property type="entry name" value="Suv3_DEXQc"/>
</dbReference>
<proteinExistence type="predicted"/>
<name>A0A177TKU8_9BASI</name>
<evidence type="ECO:0000256" key="6">
    <source>
        <dbReference type="ARBA" id="ARBA00022840"/>
    </source>
</evidence>
<feature type="compositionally biased region" description="Basic residues" evidence="10">
    <location>
        <begin position="720"/>
        <end position="734"/>
    </location>
</feature>
<feature type="compositionally biased region" description="Basic and acidic residues" evidence="10">
    <location>
        <begin position="685"/>
        <end position="697"/>
    </location>
</feature>
<evidence type="ECO:0000256" key="1">
    <source>
        <dbReference type="ARBA" id="ARBA00004173"/>
    </source>
</evidence>
<dbReference type="Pfam" id="PF00271">
    <property type="entry name" value="Helicase_C"/>
    <property type="match status" value="1"/>
</dbReference>
<organism evidence="11 12">
    <name type="scientific">Tilletia indica</name>
    <dbReference type="NCBI Taxonomy" id="43049"/>
    <lineage>
        <taxon>Eukaryota</taxon>
        <taxon>Fungi</taxon>
        <taxon>Dikarya</taxon>
        <taxon>Basidiomycota</taxon>
        <taxon>Ustilaginomycotina</taxon>
        <taxon>Exobasidiomycetes</taxon>
        <taxon>Tilletiales</taxon>
        <taxon>Tilletiaceae</taxon>
        <taxon>Tilletia</taxon>
    </lineage>
</organism>
<dbReference type="Gene3D" id="1.20.58.1080">
    <property type="match status" value="1"/>
</dbReference>
<dbReference type="PANTHER" id="PTHR12131:SF1">
    <property type="entry name" value="ATP-DEPENDENT RNA HELICASE SUPV3L1, MITOCHONDRIAL-RELATED"/>
    <property type="match status" value="1"/>
</dbReference>
<keyword evidence="7" id="KW-0809">Transit peptide</keyword>
<evidence type="ECO:0000313" key="11">
    <source>
        <dbReference type="EMBL" id="KAE8260398.1"/>
    </source>
</evidence>
<accession>A0A177TKU8</accession>
<dbReference type="PANTHER" id="PTHR12131">
    <property type="entry name" value="ATP-DEPENDENT RNA AND DNA HELICASE"/>
    <property type="match status" value="1"/>
</dbReference>
<feature type="compositionally biased region" description="Polar residues" evidence="10">
    <location>
        <begin position="55"/>
        <end position="64"/>
    </location>
</feature>
<evidence type="ECO:0000256" key="7">
    <source>
        <dbReference type="ARBA" id="ARBA00022946"/>
    </source>
</evidence>
<dbReference type="InterPro" id="IPR022192">
    <property type="entry name" value="SUV3_C"/>
</dbReference>
<dbReference type="InterPro" id="IPR050699">
    <property type="entry name" value="RNA-DNA_Helicase"/>
</dbReference>
<feature type="region of interest" description="Disordered" evidence="10">
    <location>
        <begin position="682"/>
        <end position="746"/>
    </location>
</feature>
<dbReference type="GO" id="GO:0016787">
    <property type="term" value="F:hydrolase activity"/>
    <property type="evidence" value="ECO:0007669"/>
    <property type="project" value="UniProtKB-KW"/>
</dbReference>
<keyword evidence="8" id="KW-0496">Mitochondrion</keyword>
<dbReference type="Pfam" id="PF22527">
    <property type="entry name" value="DEXQc_Suv3"/>
    <property type="match status" value="1"/>
</dbReference>
<dbReference type="GO" id="GO:0005524">
    <property type="term" value="F:ATP binding"/>
    <property type="evidence" value="ECO:0007669"/>
    <property type="project" value="UniProtKB-KW"/>
</dbReference>
<dbReference type="InterPro" id="IPR027417">
    <property type="entry name" value="P-loop_NTPase"/>
</dbReference>
<dbReference type="Gene3D" id="1.20.272.40">
    <property type="match status" value="1"/>
</dbReference>
<feature type="compositionally biased region" description="Basic and acidic residues" evidence="10">
    <location>
        <begin position="735"/>
        <end position="746"/>
    </location>
</feature>
<dbReference type="InterPro" id="IPR055206">
    <property type="entry name" value="DEXQc_SUV3"/>
</dbReference>
<keyword evidence="4" id="KW-0378">Hydrolase</keyword>
<protein>
    <recommendedName>
        <fullName evidence="2">RNA helicase</fullName>
        <ecNumber evidence="2">3.6.4.13</ecNumber>
    </recommendedName>
</protein>
<evidence type="ECO:0000256" key="10">
    <source>
        <dbReference type="SAM" id="MobiDB-lite"/>
    </source>
</evidence>
<dbReference type="GO" id="GO:0000965">
    <property type="term" value="P:mitochondrial RNA 3'-end processing"/>
    <property type="evidence" value="ECO:0007669"/>
    <property type="project" value="TreeGrafter"/>
</dbReference>
<feature type="region of interest" description="Disordered" evidence="10">
    <location>
        <begin position="38"/>
        <end position="90"/>
    </location>
</feature>
<feature type="compositionally biased region" description="Polar residues" evidence="10">
    <location>
        <begin position="1057"/>
        <end position="1067"/>
    </location>
</feature>
<dbReference type="PROSITE" id="PS51194">
    <property type="entry name" value="HELICASE_CTER"/>
    <property type="match status" value="1"/>
</dbReference>
<feature type="compositionally biased region" description="Acidic residues" evidence="10">
    <location>
        <begin position="698"/>
        <end position="715"/>
    </location>
</feature>
<comment type="subcellular location">
    <subcellularLocation>
        <location evidence="1">Mitochondrion</location>
    </subcellularLocation>
</comment>